<dbReference type="SUPFAM" id="SSF53756">
    <property type="entry name" value="UDP-Glycosyltransferase/glycogen phosphorylase"/>
    <property type="match status" value="3"/>
</dbReference>
<keyword evidence="3" id="KW-0808">Transferase</keyword>
<accession>A0A8J2QSV5</accession>
<comment type="caution">
    <text evidence="5">The sequence shown here is derived from an EMBL/GenBank/DDBJ whole genome shotgun (WGS) entry which is preliminary data.</text>
</comment>
<keyword evidence="4" id="KW-1133">Transmembrane helix</keyword>
<organism evidence="5 6">
    <name type="scientific">Danaus chrysippus</name>
    <name type="common">African queen</name>
    <dbReference type="NCBI Taxonomy" id="151541"/>
    <lineage>
        <taxon>Eukaryota</taxon>
        <taxon>Metazoa</taxon>
        <taxon>Ecdysozoa</taxon>
        <taxon>Arthropoda</taxon>
        <taxon>Hexapoda</taxon>
        <taxon>Insecta</taxon>
        <taxon>Pterygota</taxon>
        <taxon>Neoptera</taxon>
        <taxon>Endopterygota</taxon>
        <taxon>Lepidoptera</taxon>
        <taxon>Glossata</taxon>
        <taxon>Ditrysia</taxon>
        <taxon>Papilionoidea</taxon>
        <taxon>Nymphalidae</taxon>
        <taxon>Danainae</taxon>
        <taxon>Danaini</taxon>
        <taxon>Danaina</taxon>
        <taxon>Danaus</taxon>
        <taxon>Anosia</taxon>
    </lineage>
</organism>
<gene>
    <name evidence="5" type="ORF">DCHRY22_LOCUS8459</name>
</gene>
<evidence type="ECO:0000313" key="5">
    <source>
        <dbReference type="EMBL" id="CAG9568594.1"/>
    </source>
</evidence>
<keyword evidence="2" id="KW-0328">Glycosyltransferase</keyword>
<evidence type="ECO:0000313" key="6">
    <source>
        <dbReference type="Proteomes" id="UP000789524"/>
    </source>
</evidence>
<name>A0A8J2QSV5_9NEOP</name>
<dbReference type="Gene3D" id="3.40.50.2000">
    <property type="entry name" value="Glycogen Phosphorylase B"/>
    <property type="match status" value="5"/>
</dbReference>
<feature type="transmembrane region" description="Helical" evidence="4">
    <location>
        <begin position="896"/>
        <end position="915"/>
    </location>
</feature>
<evidence type="ECO:0000256" key="2">
    <source>
        <dbReference type="ARBA" id="ARBA00022676"/>
    </source>
</evidence>
<dbReference type="PANTHER" id="PTHR48043:SF159">
    <property type="entry name" value="EG:EG0003.4 PROTEIN-RELATED"/>
    <property type="match status" value="1"/>
</dbReference>
<feature type="transmembrane region" description="Helical" evidence="4">
    <location>
        <begin position="1352"/>
        <end position="1375"/>
    </location>
</feature>
<evidence type="ECO:0000256" key="3">
    <source>
        <dbReference type="ARBA" id="ARBA00022679"/>
    </source>
</evidence>
<dbReference type="GO" id="GO:0008194">
    <property type="term" value="F:UDP-glycosyltransferase activity"/>
    <property type="evidence" value="ECO:0007669"/>
    <property type="project" value="InterPro"/>
</dbReference>
<dbReference type="EMBL" id="CAKASE010000061">
    <property type="protein sequence ID" value="CAG9568594.1"/>
    <property type="molecule type" value="Genomic_DNA"/>
</dbReference>
<evidence type="ECO:0000256" key="4">
    <source>
        <dbReference type="SAM" id="Phobius"/>
    </source>
</evidence>
<dbReference type="OrthoDB" id="5835829at2759"/>
<keyword evidence="6" id="KW-1185">Reference proteome</keyword>
<dbReference type="Pfam" id="PF00201">
    <property type="entry name" value="UDPGT"/>
    <property type="match status" value="3"/>
</dbReference>
<reference evidence="5" key="1">
    <citation type="submission" date="2021-09" db="EMBL/GenBank/DDBJ databases">
        <authorList>
            <person name="Martin H S."/>
        </authorList>
    </citation>
    <scope>NUCLEOTIDE SEQUENCE</scope>
</reference>
<protein>
    <submittedName>
        <fullName evidence="5">(African queen) hypothetical protein</fullName>
    </submittedName>
</protein>
<dbReference type="InterPro" id="IPR002213">
    <property type="entry name" value="UDP_glucos_trans"/>
</dbReference>
<dbReference type="PROSITE" id="PS00375">
    <property type="entry name" value="UDPGT"/>
    <property type="match status" value="3"/>
</dbReference>
<sequence length="1379" mass="159026">MPLSERSVVYLGREGWGRRETTVNHRALRVTKTTRILGVFPTPSISHQVVFHPLMEELASRGHEVVVITADPAFPKGKTPPNLNEIDVHDIEYETISEFSRNFTKYEDDLNVQNKFIFQFLTKVFEVLVQSEQVQNLIQDKNKRFDLIFTEACIRATISFSYLYQVPVIEFSSFSGYYGTLESIGAATHPVLYPNVMRRKLSNMTIWEKINEIYYHYSVLSIYNDHVKYENEVLKRLFGSEIPDINELRKNIQMVFLNVHPIWDFNRPVPANVIYLGQMHLQKERVKKIPEDLELFINSSVNGFIYMSFGSNVKLSTLPQEKIQIFSKIFSEIPYEVLWKQDGEIPVNLPQNIKVSDWFPQSTLLRHPKIRLFITQGGLQSTDEAIFAGVPLIVVPCLADQWYNADQYVKHGIGRMLELNNLNEKLLKESIEDVIHNQRILAVFPLPAYSHQVTFRPYTQELVKRGHEVTVITSHPAFPKGKTPENFTEIDVHDAGEEIRKEFFSEVLKVNSLIEQHTMTMNVFSRSLEKYLSLGLLDEFLNNKKHQFDLVVVEASVKQALVFSHVFQAPAIQLSSFGGYLGTLEAVGAATHPLLYPSIERQRFQNLTMWNKLLEYFNHYYLMWTYYNVENYDNMVLKKYFGPDVPELSQLMKNIALVLLNIHSVWDANRPVPPNVIYLGELNKNKPKSLEQEIQSYLDSSKHGVIYVSFGTNINKGILTPEKLQIMIKVLSELPYDVLMKNDNVGAIDPSIKNIRLFDWVPQTGVLSHPKVKLFITQGGLQSSHEAIEAAVPLIGIPLMWDQWLNVDKYVKFKIGLQLDIYSLNEDMFRTTLETVLGDESFKTNIEKLRTIMNDQPQTPVEKAVWWTEYVLKYGGEHLRTEAADLELSEYYEIELISSIITAVIVILISVFLLMKKELAKRGHKVTVITPYPAFSEKELPDNLTEIDINGPAEEERTKMFLKLEKANSLLEQQTIGIKAVYHLMKKYFDSGLLNEYLNDKVHKFDLVVVEATAAQALIFSYIFKAPAIQISSFGGNYGTFEAIGASTHPLIYPSPARQRFQGLTMWNRLLEYFSHYYLMWTYYDSVKSDDILLKEYFGPDTPGMAKLKHNIALILLNIHHIWDANRPVPPNVVYIGELKQNERKELPKELKEYLDSSKNGVIYVSFGTNVNKGVLTPEKIEIMMKVFYDLPYDILMKSDSVTDMYSSKNIKMFNWIPQTDVLHHPKLKLFITQGGLQSSHEAIDAGVPLIGIPMMWDQWLNVDRYVKFKIGLQLDINTLDEKTMRKAIDTVVNDESYKNNIVKLRNFLYDQPQKPLEKAIWWTEYVLKYGGEHLRTPAATVEWSEYYEIEIIMSIALAILCVVFAGVFSVKSLVHKLR</sequence>
<dbReference type="FunFam" id="3.40.50.2000:FF:000021">
    <property type="entry name" value="UDP-glucuronosyltransferase"/>
    <property type="match status" value="3"/>
</dbReference>
<feature type="transmembrane region" description="Helical" evidence="4">
    <location>
        <begin position="1005"/>
        <end position="1024"/>
    </location>
</feature>
<dbReference type="PANTHER" id="PTHR48043">
    <property type="entry name" value="EG:EG0003.4 PROTEIN-RELATED"/>
    <property type="match status" value="1"/>
</dbReference>
<keyword evidence="4" id="KW-0472">Membrane</keyword>
<evidence type="ECO:0000256" key="1">
    <source>
        <dbReference type="ARBA" id="ARBA00009995"/>
    </source>
</evidence>
<dbReference type="InterPro" id="IPR035595">
    <property type="entry name" value="UDP_glycos_trans_CS"/>
</dbReference>
<dbReference type="InterPro" id="IPR050271">
    <property type="entry name" value="UDP-glycosyltransferase"/>
</dbReference>
<keyword evidence="4" id="KW-0812">Transmembrane</keyword>
<proteinExistence type="inferred from homology"/>
<dbReference type="CDD" id="cd03784">
    <property type="entry name" value="GT1_Gtf-like"/>
    <property type="match status" value="3"/>
</dbReference>
<comment type="similarity">
    <text evidence="1">Belongs to the UDP-glycosyltransferase family.</text>
</comment>
<dbReference type="Proteomes" id="UP000789524">
    <property type="component" value="Unassembled WGS sequence"/>
</dbReference>